<dbReference type="RefSeq" id="WP_345059961.1">
    <property type="nucleotide sequence ID" value="NZ_BAABDK010000035.1"/>
</dbReference>
<evidence type="ECO:0000313" key="6">
    <source>
        <dbReference type="Proteomes" id="UP001501469"/>
    </source>
</evidence>
<sequence>MKKRTLLTLLALMTGVLLPRHSQAQGSIPFTINNTSPFADTDLYVAIVGIDPSNNHVWINAANSQVLPMSTGYNAVTGPTINGNTGPGQNSKYAACFTKLSNIPNHTFTLPYIAGCRVYISRGQQLYFYFFGANGSPSGYTAPNPQSPTDPNTGILYETIELTNNGGGFFGNTTRVDAFAYPMGLELYGNGYYKKTGELKSAADIVAAYKANVPAEFQGTVNNTTGVISFPSKTAAFYDGTNGTTAGPYGNYFKPYLDAIWAKYKNEDLIFNAGNAGVFKGRVGADNRLVVVGQSGAYLNRTGIITREPTTQEAFEGKGVLATRNVDGDCDLVVQAQITAAVNRHAISTAAGAAGQQNFYNVAGFYQAAPMNYYARFWHLPGVSVDNLSYGFAYDDVADQSATLQTPQPTKVVATFGGFAGQAPTAQAIPGKLEAESFSAQSGTQTEVTTDTGGGRNVDYFETNDWLDYAVNVATADTYTVGFRVASATGGATLQLRNSAGGVLSSVAVGNTGGWQSWQSWQTINATVTLPAGKQTLRVFAAASTGCNLNWLNFATTTASFSRQLEAEAANVNNGMTVEACTDAGGGQNMGYIDAGDYLVWNAVNFPTTGTYLIEYRVASGASGGTISSDLNAGSIQFGNTAIAGTGGWQNWTTVSKTVTINAGTYNFGIYAQTGGYNLNWVRISKQGAARTSLTTTRATEATLAIYPNPATDHLTLAAGPEFAGSQLSIMSVEGRLVWRGTYRGETVDVSALRPGLYTLLAQTADGRKVVSRFSKE</sequence>
<dbReference type="InterPro" id="IPR042517">
    <property type="entry name" value="Glyco_hydro_64_N_2"/>
</dbReference>
<dbReference type="SMART" id="SM00606">
    <property type="entry name" value="CBD_IV"/>
    <property type="match status" value="2"/>
</dbReference>
<evidence type="ECO:0000313" key="5">
    <source>
        <dbReference type="EMBL" id="GAA4056063.1"/>
    </source>
</evidence>
<organism evidence="5 6">
    <name type="scientific">Hymenobacter glaciei</name>
    <dbReference type="NCBI Taxonomy" id="877209"/>
    <lineage>
        <taxon>Bacteria</taxon>
        <taxon>Pseudomonadati</taxon>
        <taxon>Bacteroidota</taxon>
        <taxon>Cytophagia</taxon>
        <taxon>Cytophagales</taxon>
        <taxon>Hymenobacteraceae</taxon>
        <taxon>Hymenobacter</taxon>
    </lineage>
</organism>
<dbReference type="Gene3D" id="2.60.120.260">
    <property type="entry name" value="Galactose-binding domain-like"/>
    <property type="match status" value="2"/>
</dbReference>
<keyword evidence="1 2" id="KW-0732">Signal</keyword>
<dbReference type="InterPro" id="IPR026444">
    <property type="entry name" value="Secre_tail"/>
</dbReference>
<proteinExistence type="predicted"/>
<dbReference type="PROSITE" id="PS51175">
    <property type="entry name" value="CBM6"/>
    <property type="match status" value="2"/>
</dbReference>
<dbReference type="NCBIfam" id="TIGR04183">
    <property type="entry name" value="Por_Secre_tail"/>
    <property type="match status" value="1"/>
</dbReference>
<feature type="domain" description="CBM6" evidence="3">
    <location>
        <begin position="563"/>
        <end position="685"/>
    </location>
</feature>
<gene>
    <name evidence="5" type="ORF">GCM10022409_49190</name>
</gene>
<feature type="domain" description="CBM6" evidence="3">
    <location>
        <begin position="431"/>
        <end position="555"/>
    </location>
</feature>
<dbReference type="Pfam" id="PF18962">
    <property type="entry name" value="Por_Secre_tail"/>
    <property type="match status" value="1"/>
</dbReference>
<feature type="signal peptide" evidence="2">
    <location>
        <begin position="1"/>
        <end position="24"/>
    </location>
</feature>
<dbReference type="SUPFAM" id="SSF49785">
    <property type="entry name" value="Galactose-binding domain-like"/>
    <property type="match status" value="2"/>
</dbReference>
<accession>A0ABP7UZ94</accession>
<dbReference type="InterPro" id="IPR008979">
    <property type="entry name" value="Galactose-bd-like_sf"/>
</dbReference>
<reference evidence="6" key="1">
    <citation type="journal article" date="2019" name="Int. J. Syst. Evol. Microbiol.">
        <title>The Global Catalogue of Microorganisms (GCM) 10K type strain sequencing project: providing services to taxonomists for standard genome sequencing and annotation.</title>
        <authorList>
            <consortium name="The Broad Institute Genomics Platform"/>
            <consortium name="The Broad Institute Genome Sequencing Center for Infectious Disease"/>
            <person name="Wu L."/>
            <person name="Ma J."/>
        </authorList>
    </citation>
    <scope>NUCLEOTIDE SEQUENCE [LARGE SCALE GENOMIC DNA]</scope>
    <source>
        <strain evidence="6">JCM 17225</strain>
    </source>
</reference>
<name>A0ABP7UZ94_9BACT</name>
<dbReference type="PROSITE" id="PS52006">
    <property type="entry name" value="GH64"/>
    <property type="match status" value="1"/>
</dbReference>
<feature type="chain" id="PRO_5047436695" description="Carbohydrate-binding protein" evidence="2">
    <location>
        <begin position="25"/>
        <end position="777"/>
    </location>
</feature>
<dbReference type="CDD" id="cd04080">
    <property type="entry name" value="CBM6_cellulase-like"/>
    <property type="match status" value="2"/>
</dbReference>
<dbReference type="EMBL" id="BAABDK010000035">
    <property type="protein sequence ID" value="GAA4056063.1"/>
    <property type="molecule type" value="Genomic_DNA"/>
</dbReference>
<dbReference type="InterPro" id="IPR037398">
    <property type="entry name" value="Glyco_hydro_64_fam"/>
</dbReference>
<evidence type="ECO:0000259" key="4">
    <source>
        <dbReference type="PROSITE" id="PS52006"/>
    </source>
</evidence>
<dbReference type="InterPro" id="IPR037176">
    <property type="entry name" value="Osmotin/thaumatin-like_sf"/>
</dbReference>
<protein>
    <recommendedName>
        <fullName evidence="7">Carbohydrate-binding protein</fullName>
    </recommendedName>
</protein>
<dbReference type="Pfam" id="PF03422">
    <property type="entry name" value="CBM_6"/>
    <property type="match status" value="2"/>
</dbReference>
<dbReference type="Gene3D" id="2.60.110.10">
    <property type="entry name" value="Thaumatin"/>
    <property type="match status" value="1"/>
</dbReference>
<dbReference type="Gene3D" id="3.30.920.50">
    <property type="entry name" value="Beta-1,3-glucanase, C-terminal domain"/>
    <property type="match status" value="1"/>
</dbReference>
<comment type="caution">
    <text evidence="5">The sequence shown here is derived from an EMBL/GenBank/DDBJ whole genome shotgun (WGS) entry which is preliminary data.</text>
</comment>
<keyword evidence="6" id="KW-1185">Reference proteome</keyword>
<evidence type="ECO:0000259" key="3">
    <source>
        <dbReference type="PROSITE" id="PS51175"/>
    </source>
</evidence>
<dbReference type="Pfam" id="PF16483">
    <property type="entry name" value="Glyco_hydro_64"/>
    <property type="match status" value="1"/>
</dbReference>
<feature type="domain" description="GH64" evidence="4">
    <location>
        <begin position="25"/>
        <end position="418"/>
    </location>
</feature>
<evidence type="ECO:0000256" key="2">
    <source>
        <dbReference type="SAM" id="SignalP"/>
    </source>
</evidence>
<dbReference type="InterPro" id="IPR006584">
    <property type="entry name" value="Cellulose-bd_IV"/>
</dbReference>
<dbReference type="Proteomes" id="UP001501469">
    <property type="component" value="Unassembled WGS sequence"/>
</dbReference>
<dbReference type="CDD" id="cd09214">
    <property type="entry name" value="GH64-like"/>
    <property type="match status" value="1"/>
</dbReference>
<evidence type="ECO:0000256" key="1">
    <source>
        <dbReference type="ARBA" id="ARBA00022729"/>
    </source>
</evidence>
<dbReference type="PANTHER" id="PTHR38165:SF1">
    <property type="entry name" value="GLUCANASE B"/>
    <property type="match status" value="1"/>
</dbReference>
<dbReference type="PANTHER" id="PTHR38165">
    <property type="match status" value="1"/>
</dbReference>
<dbReference type="InterPro" id="IPR032477">
    <property type="entry name" value="Glyco_hydro_64"/>
</dbReference>
<dbReference type="InterPro" id="IPR005084">
    <property type="entry name" value="CBM6"/>
</dbReference>
<evidence type="ECO:0008006" key="7">
    <source>
        <dbReference type="Google" id="ProtNLM"/>
    </source>
</evidence>